<proteinExistence type="predicted"/>
<dbReference type="Proteomes" id="UP001607303">
    <property type="component" value="Unassembled WGS sequence"/>
</dbReference>
<gene>
    <name evidence="1" type="ORF">V1477_018819</name>
</gene>
<comment type="caution">
    <text evidence="1">The sequence shown here is derived from an EMBL/GenBank/DDBJ whole genome shotgun (WGS) entry which is preliminary data.</text>
</comment>
<keyword evidence="2" id="KW-1185">Reference proteome</keyword>
<reference evidence="1 2" key="1">
    <citation type="journal article" date="2024" name="Ann. Entomol. Soc. Am.">
        <title>Genomic analyses of the southern and eastern yellowjacket wasps (Hymenoptera: Vespidae) reveal evolutionary signatures of social life.</title>
        <authorList>
            <person name="Catto M.A."/>
            <person name="Caine P.B."/>
            <person name="Orr S.E."/>
            <person name="Hunt B.G."/>
            <person name="Goodisman M.A.D."/>
        </authorList>
    </citation>
    <scope>NUCLEOTIDE SEQUENCE [LARGE SCALE GENOMIC DNA]</scope>
    <source>
        <strain evidence="1">232</strain>
        <tissue evidence="1">Head and thorax</tissue>
    </source>
</reference>
<accession>A0ABD2AWH8</accession>
<evidence type="ECO:0000313" key="1">
    <source>
        <dbReference type="EMBL" id="KAL2724958.1"/>
    </source>
</evidence>
<dbReference type="AlphaFoldDB" id="A0ABD2AWH8"/>
<evidence type="ECO:0000313" key="2">
    <source>
        <dbReference type="Proteomes" id="UP001607303"/>
    </source>
</evidence>
<dbReference type="EMBL" id="JAYRBN010000112">
    <property type="protein sequence ID" value="KAL2724958.1"/>
    <property type="molecule type" value="Genomic_DNA"/>
</dbReference>
<protein>
    <submittedName>
        <fullName evidence="1">Uncharacterized protein</fullName>
    </submittedName>
</protein>
<name>A0ABD2AWH8_VESMC</name>
<sequence>MKQKTMDAMTVVHYEHDTYSFLVPSFSRKYQKCEAIIAMIAVFSWSIISRLDIEYNKKKKKDHQINFILLSNRNYVENPTEITTVLKHEGRLVYLANRNYKFIVLP</sequence>
<organism evidence="1 2">
    <name type="scientific">Vespula maculifrons</name>
    <name type="common">Eastern yellow jacket</name>
    <name type="synonym">Wasp</name>
    <dbReference type="NCBI Taxonomy" id="7453"/>
    <lineage>
        <taxon>Eukaryota</taxon>
        <taxon>Metazoa</taxon>
        <taxon>Ecdysozoa</taxon>
        <taxon>Arthropoda</taxon>
        <taxon>Hexapoda</taxon>
        <taxon>Insecta</taxon>
        <taxon>Pterygota</taxon>
        <taxon>Neoptera</taxon>
        <taxon>Endopterygota</taxon>
        <taxon>Hymenoptera</taxon>
        <taxon>Apocrita</taxon>
        <taxon>Aculeata</taxon>
        <taxon>Vespoidea</taxon>
        <taxon>Vespidae</taxon>
        <taxon>Vespinae</taxon>
        <taxon>Vespula</taxon>
    </lineage>
</organism>